<dbReference type="RefSeq" id="WP_123959524.1">
    <property type="nucleotide sequence ID" value="NZ_CP033898.1"/>
</dbReference>
<name>A0A3G6ISB7_9CORY</name>
<feature type="signal peptide" evidence="1">
    <location>
        <begin position="1"/>
        <end position="22"/>
    </location>
</feature>
<sequence precursor="true">MKQKANVLVIGTCLSVCLGACAQPEPIQNVQWQVTNLYTTPEYPSELPDAVAGAVTLTFGASSMTGDTGCARLQAVVDYDTKDPAEAKEMTVREIEFDPIDEKQCTGHARFVHDHMVEILHDGHFDIRPEPNSSAKVLLKQSDQFQRPGLRIATV</sequence>
<organism evidence="2 3">
    <name type="scientific">Corynebacterium pseudopelargi</name>
    <dbReference type="NCBI Taxonomy" id="2080757"/>
    <lineage>
        <taxon>Bacteria</taxon>
        <taxon>Bacillati</taxon>
        <taxon>Actinomycetota</taxon>
        <taxon>Actinomycetes</taxon>
        <taxon>Mycobacteriales</taxon>
        <taxon>Corynebacteriaceae</taxon>
        <taxon>Corynebacterium</taxon>
    </lineage>
</organism>
<evidence type="ECO:0000256" key="1">
    <source>
        <dbReference type="SAM" id="SignalP"/>
    </source>
</evidence>
<feature type="chain" id="PRO_5018229691" description="Lipoprotein" evidence="1">
    <location>
        <begin position="23"/>
        <end position="155"/>
    </location>
</feature>
<dbReference type="OrthoDB" id="4412202at2"/>
<protein>
    <recommendedName>
        <fullName evidence="4">Lipoprotein</fullName>
    </recommendedName>
</protein>
<evidence type="ECO:0008006" key="4">
    <source>
        <dbReference type="Google" id="ProtNLM"/>
    </source>
</evidence>
<dbReference type="Proteomes" id="UP000271426">
    <property type="component" value="Chromosome"/>
</dbReference>
<proteinExistence type="predicted"/>
<evidence type="ECO:0000313" key="2">
    <source>
        <dbReference type="EMBL" id="AZA08492.1"/>
    </source>
</evidence>
<keyword evidence="1" id="KW-0732">Signal</keyword>
<accession>A0A3G6ISB7</accession>
<evidence type="ECO:0000313" key="3">
    <source>
        <dbReference type="Proteomes" id="UP000271426"/>
    </source>
</evidence>
<dbReference type="AlphaFoldDB" id="A0A3G6ISB7"/>
<gene>
    <name evidence="2" type="ORF">CPPEL_01725</name>
</gene>
<reference evidence="2 3" key="1">
    <citation type="submission" date="2018-11" db="EMBL/GenBank/DDBJ databases">
        <authorList>
            <person name="Kleinhagauer T."/>
            <person name="Glaeser S.P."/>
            <person name="Spergser J."/>
            <person name="Ruckert C."/>
            <person name="Kaempfer P."/>
            <person name="Busse H.-J."/>
        </authorList>
    </citation>
    <scope>NUCLEOTIDE SEQUENCE [LARGE SCALE GENOMIC DNA]</scope>
    <source>
        <strain evidence="2 3">812CH</strain>
    </source>
</reference>
<dbReference type="KEGG" id="cpso:CPPEL_01725"/>
<keyword evidence="3" id="KW-1185">Reference proteome</keyword>
<dbReference type="EMBL" id="CP033898">
    <property type="protein sequence ID" value="AZA08492.1"/>
    <property type="molecule type" value="Genomic_DNA"/>
</dbReference>